<dbReference type="RefSeq" id="WP_320422841.1">
    <property type="nucleotide sequence ID" value="NZ_JAXCLA010000003.1"/>
</dbReference>
<dbReference type="Proteomes" id="UP001285263">
    <property type="component" value="Unassembled WGS sequence"/>
</dbReference>
<sequence>MRIFIVDDEPPARAKLRRLLGGLPGVELAGEAGDAIEALAKLPTAAADAVLLDIQMPGISGLELALQLPPGLLCAFCTAYDEHAVRAFDLNAVDYLLKPYTPERLAQTIDRLRERLAGKEQARTRLLGALQSAQPLGGHWLVERRGALHKLALDAVQCVSAAGNYIELHAPPDTFLERRTLNAFLAHPTVAGRFLRVHRSHAVNPAHIQSIASLPTGEALLTLTGGHQVRVSRSQRQQLAP</sequence>
<keyword evidence="5" id="KW-1185">Reference proteome</keyword>
<dbReference type="SUPFAM" id="SSF52172">
    <property type="entry name" value="CheY-like"/>
    <property type="match status" value="1"/>
</dbReference>
<proteinExistence type="predicted"/>
<dbReference type="Gene3D" id="3.40.50.2300">
    <property type="match status" value="1"/>
</dbReference>
<dbReference type="InterPro" id="IPR046947">
    <property type="entry name" value="LytR-like"/>
</dbReference>
<dbReference type="InterPro" id="IPR001789">
    <property type="entry name" value="Sig_transdc_resp-reg_receiver"/>
</dbReference>
<dbReference type="Pfam" id="PF00072">
    <property type="entry name" value="Response_reg"/>
    <property type="match status" value="1"/>
</dbReference>
<evidence type="ECO:0000313" key="5">
    <source>
        <dbReference type="Proteomes" id="UP001285263"/>
    </source>
</evidence>
<evidence type="ECO:0000259" key="3">
    <source>
        <dbReference type="PROSITE" id="PS50930"/>
    </source>
</evidence>
<dbReference type="PANTHER" id="PTHR37299:SF1">
    <property type="entry name" value="STAGE 0 SPORULATION PROTEIN A HOMOLOG"/>
    <property type="match status" value="1"/>
</dbReference>
<dbReference type="Gene3D" id="2.40.50.1020">
    <property type="entry name" value="LytTr DNA-binding domain"/>
    <property type="match status" value="1"/>
</dbReference>
<dbReference type="Pfam" id="PF04397">
    <property type="entry name" value="LytTR"/>
    <property type="match status" value="1"/>
</dbReference>
<dbReference type="SMART" id="SM00850">
    <property type="entry name" value="LytTR"/>
    <property type="match status" value="1"/>
</dbReference>
<accession>A0ABU5DF78</accession>
<dbReference type="SMART" id="SM00448">
    <property type="entry name" value="REC"/>
    <property type="match status" value="1"/>
</dbReference>
<evidence type="ECO:0000259" key="2">
    <source>
        <dbReference type="PROSITE" id="PS50110"/>
    </source>
</evidence>
<dbReference type="EMBL" id="JAXCLA010000003">
    <property type="protein sequence ID" value="MDY0744932.1"/>
    <property type="molecule type" value="Genomic_DNA"/>
</dbReference>
<protein>
    <submittedName>
        <fullName evidence="4">Response regulator</fullName>
    </submittedName>
</protein>
<dbReference type="PROSITE" id="PS50110">
    <property type="entry name" value="RESPONSE_REGULATORY"/>
    <property type="match status" value="1"/>
</dbReference>
<evidence type="ECO:0000313" key="4">
    <source>
        <dbReference type="EMBL" id="MDY0744932.1"/>
    </source>
</evidence>
<dbReference type="PROSITE" id="PS50930">
    <property type="entry name" value="HTH_LYTTR"/>
    <property type="match status" value="1"/>
</dbReference>
<feature type="domain" description="Response regulatory" evidence="2">
    <location>
        <begin position="2"/>
        <end position="113"/>
    </location>
</feature>
<reference evidence="4 5" key="1">
    <citation type="submission" date="2023-11" db="EMBL/GenBank/DDBJ databases">
        <title>Paucibacter sp. nov., isolated from fresh soil in Korea.</title>
        <authorList>
            <person name="Le N.T.T."/>
        </authorList>
    </citation>
    <scope>NUCLEOTIDE SEQUENCE [LARGE SCALE GENOMIC DNA]</scope>
    <source>
        <strain evidence="4 5">R3-3</strain>
    </source>
</reference>
<dbReference type="PANTHER" id="PTHR37299">
    <property type="entry name" value="TRANSCRIPTIONAL REGULATOR-RELATED"/>
    <property type="match status" value="1"/>
</dbReference>
<dbReference type="InterPro" id="IPR011006">
    <property type="entry name" value="CheY-like_superfamily"/>
</dbReference>
<evidence type="ECO:0000256" key="1">
    <source>
        <dbReference type="PROSITE-ProRule" id="PRU00169"/>
    </source>
</evidence>
<feature type="modified residue" description="4-aspartylphosphate" evidence="1">
    <location>
        <position position="53"/>
    </location>
</feature>
<dbReference type="InterPro" id="IPR007492">
    <property type="entry name" value="LytTR_DNA-bd_dom"/>
</dbReference>
<feature type="domain" description="HTH LytTR-type" evidence="3">
    <location>
        <begin position="142"/>
        <end position="241"/>
    </location>
</feature>
<comment type="caution">
    <text evidence="4">The sequence shown here is derived from an EMBL/GenBank/DDBJ whole genome shotgun (WGS) entry which is preliminary data.</text>
</comment>
<organism evidence="4 5">
    <name type="scientific">Roseateles agri</name>
    <dbReference type="NCBI Taxonomy" id="3098619"/>
    <lineage>
        <taxon>Bacteria</taxon>
        <taxon>Pseudomonadati</taxon>
        <taxon>Pseudomonadota</taxon>
        <taxon>Betaproteobacteria</taxon>
        <taxon>Burkholderiales</taxon>
        <taxon>Sphaerotilaceae</taxon>
        <taxon>Roseateles</taxon>
    </lineage>
</organism>
<keyword evidence="1" id="KW-0597">Phosphoprotein</keyword>
<name>A0ABU5DF78_9BURK</name>
<gene>
    <name evidence="4" type="ORF">SNE35_10460</name>
</gene>